<dbReference type="AlphaFoldDB" id="A0A3S9V2R7"/>
<evidence type="ECO:0000313" key="2">
    <source>
        <dbReference type="Proteomes" id="UP000270678"/>
    </source>
</evidence>
<reference evidence="2" key="1">
    <citation type="submission" date="2018-12" db="EMBL/GenBank/DDBJ databases">
        <title>Complete genome sequence of Paenibacillus sp. MBLB1234.</title>
        <authorList>
            <person name="Nam Y.-D."/>
            <person name="Kang J."/>
            <person name="Chung W.-H."/>
            <person name="Park Y.S."/>
        </authorList>
    </citation>
    <scope>NUCLEOTIDE SEQUENCE [LARGE SCALE GENOMIC DNA]</scope>
    <source>
        <strain evidence="2">MBLB1234</strain>
    </source>
</reference>
<dbReference type="KEGG" id="plut:EI981_21630"/>
<keyword evidence="2" id="KW-1185">Reference proteome</keyword>
<accession>A0A3S9V2R7</accession>
<dbReference type="Proteomes" id="UP000270678">
    <property type="component" value="Chromosome"/>
</dbReference>
<protein>
    <recommendedName>
        <fullName evidence="3">DUF2642 domain-containing protein</fullName>
    </recommendedName>
</protein>
<sequence length="72" mass="8130">MSCKTQESLHDRAQRLLNQEALIVLGDDRELEGVILFMSSSCLVLRVCSDEVHLRVKIPFCKIREIFPGGGE</sequence>
<dbReference type="EMBL" id="CP034346">
    <property type="protein sequence ID" value="AZS16803.1"/>
    <property type="molecule type" value="Genomic_DNA"/>
</dbReference>
<dbReference type="OrthoDB" id="2663693at2"/>
<gene>
    <name evidence="1" type="ORF">EI981_21630</name>
</gene>
<name>A0A3S9V2R7_9BACL</name>
<proteinExistence type="predicted"/>
<organism evidence="1 2">
    <name type="scientific">Paenibacillus lutimineralis</name>
    <dbReference type="NCBI Taxonomy" id="2707005"/>
    <lineage>
        <taxon>Bacteria</taxon>
        <taxon>Bacillati</taxon>
        <taxon>Bacillota</taxon>
        <taxon>Bacilli</taxon>
        <taxon>Bacillales</taxon>
        <taxon>Paenibacillaceae</taxon>
        <taxon>Paenibacillus</taxon>
    </lineage>
</organism>
<dbReference type="RefSeq" id="WP_127001768.1">
    <property type="nucleotide sequence ID" value="NZ_CP034346.1"/>
</dbReference>
<evidence type="ECO:0000313" key="1">
    <source>
        <dbReference type="EMBL" id="AZS16803.1"/>
    </source>
</evidence>
<evidence type="ECO:0008006" key="3">
    <source>
        <dbReference type="Google" id="ProtNLM"/>
    </source>
</evidence>